<dbReference type="Proteomes" id="UP001392437">
    <property type="component" value="Unassembled WGS sequence"/>
</dbReference>
<dbReference type="InterPro" id="IPR000873">
    <property type="entry name" value="AMP-dep_synth/lig_dom"/>
</dbReference>
<keyword evidence="2" id="KW-0812">Transmembrane</keyword>
<sequence length="564" mass="62142">MTIHSRWNADIPECSLQKWLFGSYTGPLSDKPIFIDPERPDTHYLSLHDYRLWAKRLALGLQKAGLKPGDRVLLFSGNNLFFPVVFMGILMAGGVFTGANPSFVARELAYQLQDSGASFLIAADASIPIALEAAQQAGLPKSRCFSFDDTALDARPGKTQQGARHWTELLASQADAENFEWVEPADAKNTTCCLNYSSGTTGVPKGVEITHRSYIANGIGVIHMTKLQDNFEENVKKWRALCFLPMYHAYGQTYFAVNYPKLQVPAYMMPKFDFVKVLENVQKYRITSLNCVPPIVVALAKHPLVRKYDLSSLESIGSGAAPLSGEIAEEVSKLWPAGAMEVRQGWGMTEITCTAMSWDPRITQPSLAVGEMLPNCSARLMRLDGSGEITKAGETGELWVTGPTLLKSYWNKPEATAGTLHVDADGTRWLKTGDIAYVEKYEPGGLWHVVDRLKELIKVKGNQVAPAELEGVLLESKAVTDAAVVGVTIDGEEVPRAYIVPNPEIKASEQEIAQWMEGRVVRYKRLAGGVVFVDEIPKNPSGKILRKLLRDRAKAEVGDKQAKL</sequence>
<dbReference type="Gene3D" id="2.30.38.10">
    <property type="entry name" value="Luciferase, Domain 3"/>
    <property type="match status" value="1"/>
</dbReference>
<dbReference type="Pfam" id="PF13193">
    <property type="entry name" value="AMP-binding_C"/>
    <property type="match status" value="1"/>
</dbReference>
<keyword evidence="6" id="KW-1185">Reference proteome</keyword>
<gene>
    <name evidence="5" type="ORF">PG999_013645</name>
</gene>
<keyword evidence="2" id="KW-1133">Transmembrane helix</keyword>
<dbReference type="GO" id="GO:0016405">
    <property type="term" value="F:CoA-ligase activity"/>
    <property type="evidence" value="ECO:0007669"/>
    <property type="project" value="TreeGrafter"/>
</dbReference>
<dbReference type="PANTHER" id="PTHR24096">
    <property type="entry name" value="LONG-CHAIN-FATTY-ACID--COA LIGASE"/>
    <property type="match status" value="1"/>
</dbReference>
<accession>A0AAW0Q6Q0</accession>
<evidence type="ECO:0000256" key="1">
    <source>
        <dbReference type="ARBA" id="ARBA00006432"/>
    </source>
</evidence>
<name>A0AAW0Q6Q0_9PEZI</name>
<reference evidence="5 6" key="1">
    <citation type="submission" date="2023-01" db="EMBL/GenBank/DDBJ databases">
        <title>Analysis of 21 Apiospora genomes using comparative genomics revels a genus with tremendous synthesis potential of carbohydrate active enzymes and secondary metabolites.</title>
        <authorList>
            <person name="Sorensen T."/>
        </authorList>
    </citation>
    <scope>NUCLEOTIDE SEQUENCE [LARGE SCALE GENOMIC DNA]</scope>
    <source>
        <strain evidence="5 6">CBS 117206</strain>
    </source>
</reference>
<dbReference type="FunFam" id="3.30.300.30:FF:000007">
    <property type="entry name" value="4-coumarate--CoA ligase 2"/>
    <property type="match status" value="1"/>
</dbReference>
<feature type="transmembrane region" description="Helical" evidence="2">
    <location>
        <begin position="72"/>
        <end position="96"/>
    </location>
</feature>
<dbReference type="SUPFAM" id="SSF56801">
    <property type="entry name" value="Acetyl-CoA synthetase-like"/>
    <property type="match status" value="1"/>
</dbReference>
<dbReference type="Gene3D" id="3.40.50.980">
    <property type="match status" value="2"/>
</dbReference>
<evidence type="ECO:0000313" key="5">
    <source>
        <dbReference type="EMBL" id="KAK8095623.1"/>
    </source>
</evidence>
<dbReference type="Gene3D" id="3.30.300.30">
    <property type="match status" value="1"/>
</dbReference>
<evidence type="ECO:0000313" key="6">
    <source>
        <dbReference type="Proteomes" id="UP001392437"/>
    </source>
</evidence>
<comment type="similarity">
    <text evidence="1">Belongs to the ATP-dependent AMP-binding enzyme family.</text>
</comment>
<dbReference type="PROSITE" id="PS00455">
    <property type="entry name" value="AMP_BINDING"/>
    <property type="match status" value="1"/>
</dbReference>
<dbReference type="AlphaFoldDB" id="A0AAW0Q6Q0"/>
<dbReference type="CDD" id="cd05911">
    <property type="entry name" value="Firefly_Luc_like"/>
    <property type="match status" value="1"/>
</dbReference>
<feature type="domain" description="AMP-binding enzyme C-terminal" evidence="4">
    <location>
        <begin position="468"/>
        <end position="543"/>
    </location>
</feature>
<feature type="domain" description="AMP-dependent synthetase/ligase" evidence="3">
    <location>
        <begin position="30"/>
        <end position="410"/>
    </location>
</feature>
<proteinExistence type="inferred from homology"/>
<evidence type="ECO:0000256" key="2">
    <source>
        <dbReference type="SAM" id="Phobius"/>
    </source>
</evidence>
<dbReference type="InterPro" id="IPR045851">
    <property type="entry name" value="AMP-bd_C_sf"/>
</dbReference>
<dbReference type="PANTHER" id="PTHR24096:SF424">
    <property type="entry name" value="ACETYL-COA SYNTHETASE-LIKE PROTEIN-RELATED"/>
    <property type="match status" value="1"/>
</dbReference>
<evidence type="ECO:0000259" key="4">
    <source>
        <dbReference type="Pfam" id="PF13193"/>
    </source>
</evidence>
<dbReference type="Pfam" id="PF00501">
    <property type="entry name" value="AMP-binding"/>
    <property type="match status" value="1"/>
</dbReference>
<organism evidence="5 6">
    <name type="scientific">Apiospora kogelbergensis</name>
    <dbReference type="NCBI Taxonomy" id="1337665"/>
    <lineage>
        <taxon>Eukaryota</taxon>
        <taxon>Fungi</taxon>
        <taxon>Dikarya</taxon>
        <taxon>Ascomycota</taxon>
        <taxon>Pezizomycotina</taxon>
        <taxon>Sordariomycetes</taxon>
        <taxon>Xylariomycetidae</taxon>
        <taxon>Amphisphaeriales</taxon>
        <taxon>Apiosporaceae</taxon>
        <taxon>Apiospora</taxon>
    </lineage>
</organism>
<evidence type="ECO:0000259" key="3">
    <source>
        <dbReference type="Pfam" id="PF00501"/>
    </source>
</evidence>
<dbReference type="EMBL" id="JAQQWP010000011">
    <property type="protein sequence ID" value="KAK8095623.1"/>
    <property type="molecule type" value="Genomic_DNA"/>
</dbReference>
<protein>
    <submittedName>
        <fullName evidence="5">AMP-binding enzyme</fullName>
    </submittedName>
</protein>
<dbReference type="InterPro" id="IPR020845">
    <property type="entry name" value="AMP-binding_CS"/>
</dbReference>
<dbReference type="InterPro" id="IPR025110">
    <property type="entry name" value="AMP-bd_C"/>
</dbReference>
<comment type="caution">
    <text evidence="5">The sequence shown here is derived from an EMBL/GenBank/DDBJ whole genome shotgun (WGS) entry which is preliminary data.</text>
</comment>
<keyword evidence="2" id="KW-0472">Membrane</keyword>